<feature type="region of interest" description="Disordered" evidence="1">
    <location>
        <begin position="384"/>
        <end position="404"/>
    </location>
</feature>
<dbReference type="EMBL" id="KZ503518">
    <property type="protein sequence ID" value="PKU63145.1"/>
    <property type="molecule type" value="Genomic_DNA"/>
</dbReference>
<name>A0A2I0VIA0_9ASPA</name>
<sequence length="404" mass="44347">MDFPVGEKEGKSFKNGVAEKIDCEQRSHSSSTHFTECFEANRQVLRMRLEGSRVTWFSSVCGGDSVSLEVFNDAYCLVVDDCPPNTAPIYVSINVAQNDVIESVNRSDAANDFLLSPNAIPFMPSVLLDGCDCEDSPAISLMLEVLSVEVNVVNFDDSPVLGVVNSNGGVQDFKDSDGGVDGFVSGAVVPFGIEAEFPSLGGEEGNTIANSLVEGVIQRLPLAGNFGGEVDVEDECLSVLLADSSREFSSLLFDLLLRVANSNDVVGARVPVVFAGGNRRMTAILFVYDEESGEPIYDEQHRISDIQSRLCNILQDPSEEHFFPIYALTKKKKFKFKRVGDAREGSSSSPKFFRRPGGSRSFGTPKYLCDHVAELREKMEGVTEFYETHPDYDDEEEEEDQDSV</sequence>
<dbReference type="AlphaFoldDB" id="A0A2I0VIA0"/>
<organism evidence="2 3">
    <name type="scientific">Dendrobium catenatum</name>
    <dbReference type="NCBI Taxonomy" id="906689"/>
    <lineage>
        <taxon>Eukaryota</taxon>
        <taxon>Viridiplantae</taxon>
        <taxon>Streptophyta</taxon>
        <taxon>Embryophyta</taxon>
        <taxon>Tracheophyta</taxon>
        <taxon>Spermatophyta</taxon>
        <taxon>Magnoliopsida</taxon>
        <taxon>Liliopsida</taxon>
        <taxon>Asparagales</taxon>
        <taxon>Orchidaceae</taxon>
        <taxon>Epidendroideae</taxon>
        <taxon>Malaxideae</taxon>
        <taxon>Dendrobiinae</taxon>
        <taxon>Dendrobium</taxon>
    </lineage>
</organism>
<reference evidence="2 3" key="2">
    <citation type="journal article" date="2017" name="Nature">
        <title>The Apostasia genome and the evolution of orchids.</title>
        <authorList>
            <person name="Zhang G.Q."/>
            <person name="Liu K.W."/>
            <person name="Li Z."/>
            <person name="Lohaus R."/>
            <person name="Hsiao Y.Y."/>
            <person name="Niu S.C."/>
            <person name="Wang J.Y."/>
            <person name="Lin Y.C."/>
            <person name="Xu Q."/>
            <person name="Chen L.J."/>
            <person name="Yoshida K."/>
            <person name="Fujiwara S."/>
            <person name="Wang Z.W."/>
            <person name="Zhang Y.Q."/>
            <person name="Mitsuda N."/>
            <person name="Wang M."/>
            <person name="Liu G.H."/>
            <person name="Pecoraro L."/>
            <person name="Huang H.X."/>
            <person name="Xiao X.J."/>
            <person name="Lin M."/>
            <person name="Wu X.Y."/>
            <person name="Wu W.L."/>
            <person name="Chen Y.Y."/>
            <person name="Chang S.B."/>
            <person name="Sakamoto S."/>
            <person name="Ohme-Takagi M."/>
            <person name="Yagi M."/>
            <person name="Zeng S.J."/>
            <person name="Shen C.Y."/>
            <person name="Yeh C.M."/>
            <person name="Luo Y.B."/>
            <person name="Tsai W.C."/>
            <person name="Van de Peer Y."/>
            <person name="Liu Z.J."/>
        </authorList>
    </citation>
    <scope>NUCLEOTIDE SEQUENCE [LARGE SCALE GENOMIC DNA]</scope>
    <source>
        <tissue evidence="2">The whole plant</tissue>
    </source>
</reference>
<accession>A0A2I0VIA0</accession>
<keyword evidence="3" id="KW-1185">Reference proteome</keyword>
<evidence type="ECO:0000313" key="2">
    <source>
        <dbReference type="EMBL" id="PKU63145.1"/>
    </source>
</evidence>
<evidence type="ECO:0000313" key="3">
    <source>
        <dbReference type="Proteomes" id="UP000233837"/>
    </source>
</evidence>
<feature type="compositionally biased region" description="Acidic residues" evidence="1">
    <location>
        <begin position="392"/>
        <end position="404"/>
    </location>
</feature>
<reference evidence="2 3" key="1">
    <citation type="journal article" date="2016" name="Sci. Rep.">
        <title>The Dendrobium catenatum Lindl. genome sequence provides insights into polysaccharide synthase, floral development and adaptive evolution.</title>
        <authorList>
            <person name="Zhang G.Q."/>
            <person name="Xu Q."/>
            <person name="Bian C."/>
            <person name="Tsai W.C."/>
            <person name="Yeh C.M."/>
            <person name="Liu K.W."/>
            <person name="Yoshida K."/>
            <person name="Zhang L.S."/>
            <person name="Chang S.B."/>
            <person name="Chen F."/>
            <person name="Shi Y."/>
            <person name="Su Y.Y."/>
            <person name="Zhang Y.Q."/>
            <person name="Chen L.J."/>
            <person name="Yin Y."/>
            <person name="Lin M."/>
            <person name="Huang H."/>
            <person name="Deng H."/>
            <person name="Wang Z.W."/>
            <person name="Zhu S.L."/>
            <person name="Zhao X."/>
            <person name="Deng C."/>
            <person name="Niu S.C."/>
            <person name="Huang J."/>
            <person name="Wang M."/>
            <person name="Liu G.H."/>
            <person name="Yang H.J."/>
            <person name="Xiao X.J."/>
            <person name="Hsiao Y.Y."/>
            <person name="Wu W.L."/>
            <person name="Chen Y.Y."/>
            <person name="Mitsuda N."/>
            <person name="Ohme-Takagi M."/>
            <person name="Luo Y.B."/>
            <person name="Van de Peer Y."/>
            <person name="Liu Z.J."/>
        </authorList>
    </citation>
    <scope>NUCLEOTIDE SEQUENCE [LARGE SCALE GENOMIC DNA]</scope>
    <source>
        <tissue evidence="2">The whole plant</tissue>
    </source>
</reference>
<proteinExistence type="predicted"/>
<evidence type="ECO:0000256" key="1">
    <source>
        <dbReference type="SAM" id="MobiDB-lite"/>
    </source>
</evidence>
<gene>
    <name evidence="2" type="ORF">MA16_Dca019681</name>
</gene>
<dbReference type="Proteomes" id="UP000233837">
    <property type="component" value="Unassembled WGS sequence"/>
</dbReference>
<protein>
    <submittedName>
        <fullName evidence="2">Uncharacterized protein</fullName>
    </submittedName>
</protein>